<accession>A0A2S7VI17</accession>
<feature type="domain" description="Cadherin" evidence="1">
    <location>
        <begin position="26"/>
        <end position="116"/>
    </location>
</feature>
<evidence type="ECO:0000313" key="2">
    <source>
        <dbReference type="EMBL" id="PQJ61836.1"/>
    </source>
</evidence>
<evidence type="ECO:0000259" key="1">
    <source>
        <dbReference type="PROSITE" id="PS50268"/>
    </source>
</evidence>
<dbReference type="SUPFAM" id="SSF49313">
    <property type="entry name" value="Cadherin-like"/>
    <property type="match status" value="3"/>
</dbReference>
<reference evidence="2 3" key="1">
    <citation type="submission" date="2016-12" db="EMBL/GenBank/DDBJ databases">
        <title>Diversity of luminous bacteria.</title>
        <authorList>
            <person name="Yoshizawa S."/>
            <person name="Kogure K."/>
        </authorList>
    </citation>
    <scope>NUCLEOTIDE SEQUENCE [LARGE SCALE GENOMIC DNA]</scope>
    <source>
        <strain evidence="2 3">LC1-200</strain>
    </source>
</reference>
<proteinExistence type="predicted"/>
<comment type="caution">
    <text evidence="2">The sequence shown here is derived from an EMBL/GenBank/DDBJ whole genome shotgun (WGS) entry which is preliminary data.</text>
</comment>
<dbReference type="GO" id="GO:0005509">
    <property type="term" value="F:calcium ion binding"/>
    <property type="evidence" value="ECO:0007669"/>
    <property type="project" value="InterPro"/>
</dbReference>
<dbReference type="AlphaFoldDB" id="A0A2S7VI17"/>
<dbReference type="Gene3D" id="2.60.40.10">
    <property type="entry name" value="Immunoglobulins"/>
    <property type="match status" value="3"/>
</dbReference>
<dbReference type="InterPro" id="IPR002126">
    <property type="entry name" value="Cadherin-like_dom"/>
</dbReference>
<dbReference type="InterPro" id="IPR013783">
    <property type="entry name" value="Ig-like_fold"/>
</dbReference>
<sequence>MGCNENKHVSGEVNHAPTIKALSTINIAAGKSTTIDVIASDKDGDRLTYSLVNNPDWASIQDNIISIAPSHADIGQYVLTVKVSDGSLSAEMNTALNVNLPMTPVNPDDVNHAPTIEALPTINIAAGKSTTVDVVASDKDGDMLTYSLVNNPDWVSIQDNIISIAPSHVDIGQYVLKVKVSDGSLSAEMNTALNVNLPMTPVNPDVVNHAPTIAALPTIKIAAGKSTTVDVVASDKDGDTLTYSLVNNPDWVTIQDNTISIAPSHSDAGQHVLKVKVSDGIFDTETELNIIGLGVELDSPALTETNFRTADYILLGEDIPVITVGLDNVKTLGFNHSFSFNNISFFNNNGLITIENNTPTNISKMIIKYGENEIALLEMPYPLNAMSSAELYLPAEIVDAGNIRASYQTRAYLPNVSVGLTSTDDESEAFNPAHVTCGSDGRVCHRPAFGLEREILTTMAINIHNLMNTRDVIFRQRNFINSKCDDYDECVAYDNTRHLPYSEFVRNMNGYEGHSMYLQLHTKNKSGIHTSEGYGSGSFGNLNNFYSEEDGWASVKDVYVNKDSEQYRPYSASLYNTFFHEGAHASGLSHESGMSYGFADDLMVYMIEKDLVLPEHTVENINMWAGTRKEYIVPDIYLDVAVNDSFGAVIKVMKTNDIEIGDLTFELSSHTPVSYVFNQIDSNTFFIQFDETFPDIAADNKDDFASRGTTFFIQAYRKNAPDAKVVSYKIDRRMLIEQRERSSKITYNSMYEYFVLENDEFSSSDTPFDMRMRCFNLYGKLASPEQYSKIYDYLKKNNALSTLEYRSFISNAEDNGYIVSDFLDDEHKDDRRVIYWKLIGEDMSGICVLPRQQ</sequence>
<gene>
    <name evidence="2" type="ORF">BTO08_16335</name>
</gene>
<dbReference type="Proteomes" id="UP000238730">
    <property type="component" value="Unassembled WGS sequence"/>
</dbReference>
<dbReference type="GO" id="GO:0007156">
    <property type="term" value="P:homophilic cell adhesion via plasma membrane adhesion molecules"/>
    <property type="evidence" value="ECO:0007669"/>
    <property type="project" value="InterPro"/>
</dbReference>
<feature type="domain" description="Cadherin" evidence="1">
    <location>
        <begin position="123"/>
        <end position="213"/>
    </location>
</feature>
<name>A0A2S7VI17_PHOAN</name>
<evidence type="ECO:0000313" key="3">
    <source>
        <dbReference type="Proteomes" id="UP000238730"/>
    </source>
</evidence>
<dbReference type="EMBL" id="MSCJ01000003">
    <property type="protein sequence ID" value="PQJ61836.1"/>
    <property type="molecule type" value="Genomic_DNA"/>
</dbReference>
<dbReference type="InterPro" id="IPR015919">
    <property type="entry name" value="Cadherin-like_sf"/>
</dbReference>
<dbReference type="Pfam" id="PF17963">
    <property type="entry name" value="Big_9"/>
    <property type="match status" value="3"/>
</dbReference>
<protein>
    <recommendedName>
        <fullName evidence="1">Cadherin domain-containing protein</fullName>
    </recommendedName>
</protein>
<dbReference type="PROSITE" id="PS50268">
    <property type="entry name" value="CADHERIN_2"/>
    <property type="match status" value="2"/>
</dbReference>
<organism evidence="2 3">
    <name type="scientific">Photobacterium angustum</name>
    <dbReference type="NCBI Taxonomy" id="661"/>
    <lineage>
        <taxon>Bacteria</taxon>
        <taxon>Pseudomonadati</taxon>
        <taxon>Pseudomonadota</taxon>
        <taxon>Gammaproteobacteria</taxon>
        <taxon>Vibrionales</taxon>
        <taxon>Vibrionaceae</taxon>
        <taxon>Photobacterium</taxon>
    </lineage>
</organism>
<dbReference type="GO" id="GO:0016020">
    <property type="term" value="C:membrane"/>
    <property type="evidence" value="ECO:0007669"/>
    <property type="project" value="InterPro"/>
</dbReference>